<comment type="caution">
    <text evidence="1">The sequence shown here is derived from an EMBL/GenBank/DDBJ whole genome shotgun (WGS) entry which is preliminary data.</text>
</comment>
<dbReference type="OrthoDB" id="4369500at2759"/>
<keyword evidence="2" id="KW-1185">Reference proteome</keyword>
<name>A0A9W9KVV2_9EURO</name>
<dbReference type="EMBL" id="JAPQKL010000007">
    <property type="protein sequence ID" value="KAJ5121310.1"/>
    <property type="molecule type" value="Genomic_DNA"/>
</dbReference>
<organism evidence="1 2">
    <name type="scientific">Penicillium bovifimosum</name>
    <dbReference type="NCBI Taxonomy" id="126998"/>
    <lineage>
        <taxon>Eukaryota</taxon>
        <taxon>Fungi</taxon>
        <taxon>Dikarya</taxon>
        <taxon>Ascomycota</taxon>
        <taxon>Pezizomycotina</taxon>
        <taxon>Eurotiomycetes</taxon>
        <taxon>Eurotiomycetidae</taxon>
        <taxon>Eurotiales</taxon>
        <taxon>Aspergillaceae</taxon>
        <taxon>Penicillium</taxon>
    </lineage>
</organism>
<dbReference type="AlphaFoldDB" id="A0A9W9KVV2"/>
<dbReference type="Proteomes" id="UP001149079">
    <property type="component" value="Unassembled WGS sequence"/>
</dbReference>
<proteinExistence type="predicted"/>
<dbReference type="GeneID" id="81409185"/>
<sequence>MGVVVGVAAAGRTDRTSLSVNMRKAAERGEAQLDSDRRKHISYFWCFCELTGMNYRLLVGVAAAGRTDRTSLSVNMRKATERGEAQLDGDGSKYLSLDV</sequence>
<evidence type="ECO:0000313" key="1">
    <source>
        <dbReference type="EMBL" id="KAJ5121310.1"/>
    </source>
</evidence>
<evidence type="ECO:0000313" key="2">
    <source>
        <dbReference type="Proteomes" id="UP001149079"/>
    </source>
</evidence>
<gene>
    <name evidence="1" type="ORF">N7515_009271</name>
</gene>
<accession>A0A9W9KVV2</accession>
<protein>
    <submittedName>
        <fullName evidence="1">Uncharacterized protein</fullName>
    </submittedName>
</protein>
<dbReference type="RefSeq" id="XP_056517814.1">
    <property type="nucleotide sequence ID" value="XM_056670015.1"/>
</dbReference>
<reference evidence="1" key="2">
    <citation type="journal article" date="2023" name="IMA Fungus">
        <title>Comparative genomic study of the Penicillium genus elucidates a diverse pangenome and 15 lateral gene transfer events.</title>
        <authorList>
            <person name="Petersen C."/>
            <person name="Sorensen T."/>
            <person name="Nielsen M.R."/>
            <person name="Sondergaard T.E."/>
            <person name="Sorensen J.L."/>
            <person name="Fitzpatrick D.A."/>
            <person name="Frisvad J.C."/>
            <person name="Nielsen K.L."/>
        </authorList>
    </citation>
    <scope>NUCLEOTIDE SEQUENCE</scope>
    <source>
        <strain evidence="1">IBT 22155</strain>
    </source>
</reference>
<reference evidence="1" key="1">
    <citation type="submission" date="2022-11" db="EMBL/GenBank/DDBJ databases">
        <authorList>
            <person name="Petersen C."/>
        </authorList>
    </citation>
    <scope>NUCLEOTIDE SEQUENCE</scope>
    <source>
        <strain evidence="1">IBT 22155</strain>
    </source>
</reference>